<evidence type="ECO:0000313" key="2">
    <source>
        <dbReference type="EMBL" id="GCD96555.1"/>
    </source>
</evidence>
<gene>
    <name evidence="2" type="ORF">EHYA_04242</name>
</gene>
<name>A0A401YPQ5_9ACTN</name>
<sequence>MAVTGMNHAVLYVRDAHKTARFYNEVLDFVTVIDGPPGSYVFMRAPASKNHHDIAFFTVGAEAGESQAGRRTVGMYHIAWEVPTLDDLDEARQRLATAGALIGASDHGANKSLYAKDPDGLEFEVMWLVPPEYWGDEEHEAIIRPLDLDAERERFAHLAGA</sequence>
<dbReference type="InterPro" id="IPR004360">
    <property type="entry name" value="Glyas_Fos-R_dOase_dom"/>
</dbReference>
<dbReference type="Pfam" id="PF00903">
    <property type="entry name" value="Glyoxalase"/>
    <property type="match status" value="1"/>
</dbReference>
<dbReference type="Gene3D" id="3.10.180.10">
    <property type="entry name" value="2,3-Dihydroxybiphenyl 1,2-Dioxygenase, domain 1"/>
    <property type="match status" value="1"/>
</dbReference>
<dbReference type="SUPFAM" id="SSF54593">
    <property type="entry name" value="Glyoxalase/Bleomycin resistance protein/Dihydroxybiphenyl dioxygenase"/>
    <property type="match status" value="1"/>
</dbReference>
<dbReference type="CDD" id="cd06587">
    <property type="entry name" value="VOC"/>
    <property type="match status" value="1"/>
</dbReference>
<organism evidence="2 3">
    <name type="scientific">Embleya hyalina</name>
    <dbReference type="NCBI Taxonomy" id="516124"/>
    <lineage>
        <taxon>Bacteria</taxon>
        <taxon>Bacillati</taxon>
        <taxon>Actinomycetota</taxon>
        <taxon>Actinomycetes</taxon>
        <taxon>Kitasatosporales</taxon>
        <taxon>Streptomycetaceae</taxon>
        <taxon>Embleya</taxon>
    </lineage>
</organism>
<reference evidence="2 3" key="1">
    <citation type="submission" date="2018-12" db="EMBL/GenBank/DDBJ databases">
        <title>Draft genome sequence of Embleya hyalina NBRC 13850T.</title>
        <authorList>
            <person name="Komaki H."/>
            <person name="Hosoyama A."/>
            <person name="Kimura A."/>
            <person name="Ichikawa N."/>
            <person name="Tamura T."/>
        </authorList>
    </citation>
    <scope>NUCLEOTIDE SEQUENCE [LARGE SCALE GENOMIC DNA]</scope>
    <source>
        <strain evidence="2 3">NBRC 13850</strain>
    </source>
</reference>
<protein>
    <submittedName>
        <fullName evidence="2">Glyoxalase</fullName>
    </submittedName>
</protein>
<proteinExistence type="predicted"/>
<dbReference type="InterPro" id="IPR037523">
    <property type="entry name" value="VOC_core"/>
</dbReference>
<comment type="caution">
    <text evidence="2">The sequence shown here is derived from an EMBL/GenBank/DDBJ whole genome shotgun (WGS) entry which is preliminary data.</text>
</comment>
<dbReference type="Proteomes" id="UP000286931">
    <property type="component" value="Unassembled WGS sequence"/>
</dbReference>
<evidence type="ECO:0000259" key="1">
    <source>
        <dbReference type="PROSITE" id="PS51819"/>
    </source>
</evidence>
<dbReference type="AlphaFoldDB" id="A0A401YPQ5"/>
<dbReference type="PROSITE" id="PS51819">
    <property type="entry name" value="VOC"/>
    <property type="match status" value="1"/>
</dbReference>
<dbReference type="PANTHER" id="PTHR43279">
    <property type="entry name" value="CATECHOL-2,3-DIOXYGENASE"/>
    <property type="match status" value="1"/>
</dbReference>
<dbReference type="RefSeq" id="WP_246126792.1">
    <property type="nucleotide sequence ID" value="NZ_BIFH01000021.1"/>
</dbReference>
<feature type="domain" description="VOC" evidence="1">
    <location>
        <begin position="5"/>
        <end position="128"/>
    </location>
</feature>
<dbReference type="EMBL" id="BIFH01000021">
    <property type="protein sequence ID" value="GCD96555.1"/>
    <property type="molecule type" value="Genomic_DNA"/>
</dbReference>
<keyword evidence="3" id="KW-1185">Reference proteome</keyword>
<dbReference type="InterPro" id="IPR029068">
    <property type="entry name" value="Glyas_Bleomycin-R_OHBP_Dase"/>
</dbReference>
<dbReference type="PANTHER" id="PTHR43279:SF1">
    <property type="entry name" value="CATECHOL-2,3-DIOXYGENASE"/>
    <property type="match status" value="1"/>
</dbReference>
<accession>A0A401YPQ5</accession>
<evidence type="ECO:0000313" key="3">
    <source>
        <dbReference type="Proteomes" id="UP000286931"/>
    </source>
</evidence>